<keyword evidence="2" id="KW-1185">Reference proteome</keyword>
<evidence type="ECO:0000313" key="1">
    <source>
        <dbReference type="EMBL" id="KAB8078602.1"/>
    </source>
</evidence>
<name>A0A5N5XGR5_9EURO</name>
<dbReference type="SUPFAM" id="SSF48576">
    <property type="entry name" value="Terpenoid synthases"/>
    <property type="match status" value="1"/>
</dbReference>
<accession>A0A5N5XGR5</accession>
<dbReference type="AlphaFoldDB" id="A0A5N5XGR5"/>
<protein>
    <submittedName>
        <fullName evidence="1">Isoprenoid synthase domain-containing protein</fullName>
    </submittedName>
</protein>
<reference evidence="1 2" key="1">
    <citation type="submission" date="2019-04" db="EMBL/GenBank/DDBJ databases">
        <title>Friends and foes A comparative genomics study of 23 Aspergillus species from section Flavi.</title>
        <authorList>
            <consortium name="DOE Joint Genome Institute"/>
            <person name="Kjaerbolling I."/>
            <person name="Vesth T."/>
            <person name="Frisvad J.C."/>
            <person name="Nybo J.L."/>
            <person name="Theobald S."/>
            <person name="Kildgaard S."/>
            <person name="Isbrandt T."/>
            <person name="Kuo A."/>
            <person name="Sato A."/>
            <person name="Lyhne E.K."/>
            <person name="Kogle M.E."/>
            <person name="Wiebenga A."/>
            <person name="Kun R.S."/>
            <person name="Lubbers R.J."/>
            <person name="Makela M.R."/>
            <person name="Barry K."/>
            <person name="Chovatia M."/>
            <person name="Clum A."/>
            <person name="Daum C."/>
            <person name="Haridas S."/>
            <person name="He G."/>
            <person name="LaButti K."/>
            <person name="Lipzen A."/>
            <person name="Mondo S."/>
            <person name="Riley R."/>
            <person name="Salamov A."/>
            <person name="Simmons B.A."/>
            <person name="Magnuson J.K."/>
            <person name="Henrissat B."/>
            <person name="Mortensen U.H."/>
            <person name="Larsen T.O."/>
            <person name="Devries R.P."/>
            <person name="Grigoriev I.V."/>
            <person name="Machida M."/>
            <person name="Baker S.E."/>
            <person name="Andersen M.R."/>
        </authorList>
    </citation>
    <scope>NUCLEOTIDE SEQUENCE [LARGE SCALE GENOMIC DNA]</scope>
    <source>
        <strain evidence="1 2">CBS 151.66</strain>
    </source>
</reference>
<dbReference type="InterPro" id="IPR008949">
    <property type="entry name" value="Isoprenoid_synthase_dom_sf"/>
</dbReference>
<dbReference type="OrthoDB" id="3004402at2759"/>
<dbReference type="Gene3D" id="1.10.600.10">
    <property type="entry name" value="Farnesyl Diphosphate Synthase"/>
    <property type="match status" value="1"/>
</dbReference>
<dbReference type="Proteomes" id="UP000326565">
    <property type="component" value="Unassembled WGS sequence"/>
</dbReference>
<proteinExistence type="predicted"/>
<evidence type="ECO:0000313" key="2">
    <source>
        <dbReference type="Proteomes" id="UP000326565"/>
    </source>
</evidence>
<gene>
    <name evidence="1" type="ORF">BDV29DRAFT_152500</name>
</gene>
<sequence length="396" mass="44424">MAATHTTTLPFDRGPSPHIRPVHYSYDPVHTASSPPKHDLFDFLVTAAKDDPSLHISSFCITPEDLGVSWQTLFPACRQSRHWREAEDAAQELMGKLFQPGASFIGTLYKRWRGLTEILQVVESAVACVVYMYPRGDVARIRLLAQLHVVMWIHDDVLGIVECNTEETAADLNCSQSPTRINSSKTSNPICRLISSVLQEIIQLDPTLGFEVAAGTLKWHRMSRAHSAADQDKGRPMSLSEYFQTSPGDVSTDVNLFMICFAASIHLSPEQKQNPTLNEIVNLWNKHRIIVKDLFSYEKEWLEHEVHDSALINAVQVLQGELGVSVEEAKRVARNIQLDIEQQMHMLYQEILNKTGANSIEVRYVRALVESLAGNVFYSSTAGRNAMPLMGKTVDQ</sequence>
<dbReference type="Pfam" id="PF19086">
    <property type="entry name" value="Terpene_syn_C_2"/>
    <property type="match status" value="1"/>
</dbReference>
<dbReference type="EMBL" id="ML732156">
    <property type="protein sequence ID" value="KAB8078602.1"/>
    <property type="molecule type" value="Genomic_DNA"/>
</dbReference>
<organism evidence="1 2">
    <name type="scientific">Aspergillus leporis</name>
    <dbReference type="NCBI Taxonomy" id="41062"/>
    <lineage>
        <taxon>Eukaryota</taxon>
        <taxon>Fungi</taxon>
        <taxon>Dikarya</taxon>
        <taxon>Ascomycota</taxon>
        <taxon>Pezizomycotina</taxon>
        <taxon>Eurotiomycetes</taxon>
        <taxon>Eurotiomycetidae</taxon>
        <taxon>Eurotiales</taxon>
        <taxon>Aspergillaceae</taxon>
        <taxon>Aspergillus</taxon>
        <taxon>Aspergillus subgen. Circumdati</taxon>
    </lineage>
</organism>